<feature type="region of interest" description="Disordered" evidence="8">
    <location>
        <begin position="1367"/>
        <end position="1398"/>
    </location>
</feature>
<evidence type="ECO:0000256" key="4">
    <source>
        <dbReference type="ARBA" id="ARBA00022737"/>
    </source>
</evidence>
<dbReference type="Gene3D" id="1.20.1050.80">
    <property type="entry name" value="VPS9 domain"/>
    <property type="match status" value="1"/>
</dbReference>
<dbReference type="GO" id="GO:0035091">
    <property type="term" value="F:phosphatidylinositol binding"/>
    <property type="evidence" value="ECO:0007669"/>
    <property type="project" value="InterPro"/>
</dbReference>
<accession>A0A4V5N3X5</accession>
<feature type="region of interest" description="Disordered" evidence="8">
    <location>
        <begin position="71"/>
        <end position="90"/>
    </location>
</feature>
<dbReference type="Gene3D" id="3.30.70.330">
    <property type="match status" value="2"/>
</dbReference>
<dbReference type="InterPro" id="IPR003123">
    <property type="entry name" value="VPS9"/>
</dbReference>
<feature type="region of interest" description="Disordered" evidence="8">
    <location>
        <begin position="1658"/>
        <end position="1696"/>
    </location>
</feature>
<dbReference type="GO" id="GO:0003723">
    <property type="term" value="F:RNA binding"/>
    <property type="evidence" value="ECO:0007669"/>
    <property type="project" value="UniProtKB-UniRule"/>
</dbReference>
<feature type="domain" description="RRM" evidence="9">
    <location>
        <begin position="1401"/>
        <end position="1492"/>
    </location>
</feature>
<dbReference type="InterPro" id="IPR037191">
    <property type="entry name" value="VPS9_dom_sf"/>
</dbReference>
<dbReference type="EMBL" id="NAJL01000039">
    <property type="protein sequence ID" value="TKA24949.1"/>
    <property type="molecule type" value="Genomic_DNA"/>
</dbReference>
<feature type="compositionally biased region" description="Low complexity" evidence="8">
    <location>
        <begin position="614"/>
        <end position="635"/>
    </location>
</feature>
<evidence type="ECO:0000256" key="5">
    <source>
        <dbReference type="ARBA" id="ARBA00022884"/>
    </source>
</evidence>
<dbReference type="FunFam" id="3.30.70.330:FF:000105">
    <property type="entry name" value="HIV Tat-specific factor 1 homolog"/>
    <property type="match status" value="1"/>
</dbReference>
<feature type="domain" description="RRM" evidence="9">
    <location>
        <begin position="1582"/>
        <end position="1667"/>
    </location>
</feature>
<feature type="compositionally biased region" description="Basic and acidic residues" evidence="8">
    <location>
        <begin position="1518"/>
        <end position="1531"/>
    </location>
</feature>
<dbReference type="GO" id="GO:0005769">
    <property type="term" value="C:early endosome"/>
    <property type="evidence" value="ECO:0007669"/>
    <property type="project" value="TreeGrafter"/>
</dbReference>
<keyword evidence="12" id="KW-1185">Reference proteome</keyword>
<protein>
    <recommendedName>
        <fullName evidence="13">VPS9 domain-containing protein</fullName>
    </recommendedName>
</protein>
<evidence type="ECO:0000256" key="6">
    <source>
        <dbReference type="ARBA" id="ARBA00023187"/>
    </source>
</evidence>
<dbReference type="Gene3D" id="1.25.40.20">
    <property type="entry name" value="Ankyrin repeat-containing domain"/>
    <property type="match status" value="2"/>
</dbReference>
<evidence type="ECO:0000256" key="1">
    <source>
        <dbReference type="ARBA" id="ARBA00007428"/>
    </source>
</evidence>
<dbReference type="Proteomes" id="UP000308549">
    <property type="component" value="Unassembled WGS sequence"/>
</dbReference>
<dbReference type="InterPro" id="IPR002110">
    <property type="entry name" value="Ankyrin_rpt"/>
</dbReference>
<feature type="compositionally biased region" description="Basic and acidic residues" evidence="8">
    <location>
        <begin position="1389"/>
        <end position="1398"/>
    </location>
</feature>
<proteinExistence type="inferred from homology"/>
<sequence>MHPQPLNPFLRAFFRSALPLQCSPIHHHVLLVPPTDVLLNSKDRETNTPYAELAGTEDFLASHVLRVPGGAAPAANGARDGGNTRESRGRAKQYPTINGRTVVVKDTFVYSNKGFKTLNQAQLLQDAIYYPDAADGQQWLVYYISRPLIGSYQPTPIVPAVISDEPSKERKKLLAEVSDTATGSAFVPPPPPRKKDLKSFGELLSNFPTISRQMSDGLERIIRNLIAASDKPVQKRHSRRSSVSSSQSTPSMSSSVSSIKSSLSGSGTLPPTAIELEPEEDAMRDSLEQAVTSAIELFQKVDQQQLSLLGANTELTGPAVERMIERYIAEQVHDQILFPKVCTIRKPDDSDLESKIRRMSGIDIAQVGIPIDEGRKSKRELTARLTKGVEAFKKMGVASSPQEMLEILLLTQKMITEVPSQSSSDDASEKPAAALTINADVLVSMLLVVVIRSGVRHLHSRLLYMRYFIFTDEVESGEQGYALATLEAVLMHLTSASSGLRKVSKRNRRVWQAAREGDVQALEAILQPNLEDVQDAQSATVVGDDSSSDGASMFGEMQLGNEESHASRDGQEHDFAAVNGSLGHVFPFQKPPTPPPEHATGKVKKRVSMASLPRSQSVSSGYSSRSHSRNMSIDSEFGAGQSNDLSSDKLAQTQDADGNSILMMAVEAGQKTALRFLLSLPAHFRADFVLDDVNNEGTTLLSAAIQSGNCSITAELLGFLEKHADDHQLERYLQIQDTKGRSTAHYLFNQPLLIQRLGKQVPWRLKDKNGQTPLFALCRSYDHSEYHWMVDTAISLATKAQGDGQPLHLDDHVDGKGNTLLHIVNDPPLTLRLLRHCDSDVNAANDKRFTPLMVGSKYGRIDLVRSLFGDPRVDMTLKDMRGLTAVELAKDDDVRNRIDDLVLLSTPPSKDGRTTTVVRSFFVEDATIRFVLKSGAPNASGSITVTTCKRSVQDFQNLAEWLSIECPASWLPTQFNLPSPFLIPSKPSRAVLRDTQLRIDNFFRNLLTHGTFSVHELVWEFFLVPDLDASMLSERSKRKAEARVENVKDDYEPVTDTQEVENFVVHAREQVRGVTHVVKKCIRSVHRTRVASNDLFEAQNLASSRLATLLFLPPAYGAAFDRYTKTLLPTEASPWTSLYYSLHAIQSSSMAIQVALNRPAYLIGSMNQAKRNIDRALGSASRSNRWTPNIGLFEDAKKAVETEAWEKAAKARGELETLGCELRYTQQTVASELAAWQEEHVRAGKAMLRRFAKESLVKERARLEGMQRALRGIRKTEVGLGGYRSTEDNMADSAARAPFPTDPADFNADDRVSFSLKSQTYLLEDERGEEWEWLSQQSKWVPMIDEALVEQQRDTYRVEGVDEDAPAMDVKKRKAEAQAASNARTSKKQKAEQAPKEHTNTAVYVTSLPEDADLQEIQDVFCKYGMLAESIDSDQPRIKLYHDEDDNFKGEALIVYYRPESVNLAINMLDETNFRLGQELPTGPMRVREADASYKVQKTDVIKSTTHAGPQRKGRGGANRDRDKVIKKNQEMNKYGPFKRSQSETPQLTPPFHSRLANWDSDDDNPSSLGRPELKVASRWDKIVVLKHVFTPAELAAEPTLELEFKEDIRDECSNFGEVTNVVIYGLEPEGIVTVRFADAPSAQRCIAKMHGRHFDEKTLEATTATPGQKFRKRGRETQEEEAARLERFGRELDED</sequence>
<dbReference type="SUPFAM" id="SSF109993">
    <property type="entry name" value="VPS9 domain"/>
    <property type="match status" value="1"/>
</dbReference>
<keyword evidence="5 7" id="KW-0694">RNA-binding</keyword>
<dbReference type="OrthoDB" id="7464126at2759"/>
<dbReference type="GO" id="GO:0005886">
    <property type="term" value="C:plasma membrane"/>
    <property type="evidence" value="ECO:0007669"/>
    <property type="project" value="TreeGrafter"/>
</dbReference>
<dbReference type="InterPro" id="IPR012677">
    <property type="entry name" value="Nucleotide-bd_a/b_plait_sf"/>
</dbReference>
<feature type="region of interest" description="Disordered" evidence="8">
    <location>
        <begin position="583"/>
        <end position="646"/>
    </location>
</feature>
<dbReference type="PROSITE" id="PS50102">
    <property type="entry name" value="RRM"/>
    <property type="match status" value="2"/>
</dbReference>
<evidence type="ECO:0008006" key="13">
    <source>
        <dbReference type="Google" id="ProtNLM"/>
    </source>
</evidence>
<feature type="compositionally biased region" description="Low complexity" evidence="8">
    <location>
        <begin position="241"/>
        <end position="266"/>
    </location>
</feature>
<dbReference type="SUPFAM" id="SSF48403">
    <property type="entry name" value="Ankyrin repeat"/>
    <property type="match status" value="1"/>
</dbReference>
<dbReference type="GO" id="GO:0005085">
    <property type="term" value="F:guanyl-nucleotide exchange factor activity"/>
    <property type="evidence" value="ECO:0007669"/>
    <property type="project" value="TreeGrafter"/>
</dbReference>
<evidence type="ECO:0000256" key="3">
    <source>
        <dbReference type="ARBA" id="ARBA00022664"/>
    </source>
</evidence>
<dbReference type="PROSITE" id="PS51205">
    <property type="entry name" value="VPS9"/>
    <property type="match status" value="1"/>
</dbReference>
<feature type="region of interest" description="Disordered" evidence="8">
    <location>
        <begin position="1503"/>
        <end position="1571"/>
    </location>
</feature>
<keyword evidence="3" id="KW-0507">mRNA processing</keyword>
<dbReference type="GO" id="GO:0097422">
    <property type="term" value="C:tubular endosome"/>
    <property type="evidence" value="ECO:0007669"/>
    <property type="project" value="TreeGrafter"/>
</dbReference>
<dbReference type="Pfam" id="PF13857">
    <property type="entry name" value="Ank_5"/>
    <property type="match status" value="1"/>
</dbReference>
<feature type="domain" description="VPS9" evidence="10">
    <location>
        <begin position="346"/>
        <end position="502"/>
    </location>
</feature>
<evidence type="ECO:0000259" key="10">
    <source>
        <dbReference type="PROSITE" id="PS51205"/>
    </source>
</evidence>
<dbReference type="GO" id="GO:0005770">
    <property type="term" value="C:late endosome"/>
    <property type="evidence" value="ECO:0007669"/>
    <property type="project" value="TreeGrafter"/>
</dbReference>
<dbReference type="InterPro" id="IPR034392">
    <property type="entry name" value="TatSF1-like_RRM1"/>
</dbReference>
<comment type="similarity">
    <text evidence="1">Belongs to the UPF0507 family.</text>
</comment>
<dbReference type="InterPro" id="IPR036871">
    <property type="entry name" value="PX_dom_sf"/>
</dbReference>
<comment type="similarity">
    <text evidence="2">Belongs to the HTATSF1 family.</text>
</comment>
<dbReference type="PANTHER" id="PTHR24170:SF1">
    <property type="entry name" value="DOMAIN PROTEIN, PUTATIVE (AFU_ORTHOLOGUE AFUA_1G09870)-RELATED"/>
    <property type="match status" value="1"/>
</dbReference>
<feature type="region of interest" description="Disordered" evidence="8">
    <location>
        <begin position="230"/>
        <end position="273"/>
    </location>
</feature>
<dbReference type="SUPFAM" id="SSF64268">
    <property type="entry name" value="PX domain"/>
    <property type="match status" value="1"/>
</dbReference>
<evidence type="ECO:0000313" key="11">
    <source>
        <dbReference type="EMBL" id="TKA24949.1"/>
    </source>
</evidence>
<dbReference type="InterPro" id="IPR000504">
    <property type="entry name" value="RRM_dom"/>
</dbReference>
<dbReference type="CDD" id="cd06093">
    <property type="entry name" value="PX_domain"/>
    <property type="match status" value="1"/>
</dbReference>
<dbReference type="GO" id="GO:0045022">
    <property type="term" value="P:early endosome to late endosome transport"/>
    <property type="evidence" value="ECO:0007669"/>
    <property type="project" value="TreeGrafter"/>
</dbReference>
<evidence type="ECO:0000256" key="7">
    <source>
        <dbReference type="PROSITE-ProRule" id="PRU00176"/>
    </source>
</evidence>
<reference evidence="11 12" key="1">
    <citation type="submission" date="2017-03" db="EMBL/GenBank/DDBJ databases">
        <title>Genomes of endolithic fungi from Antarctica.</title>
        <authorList>
            <person name="Coleine C."/>
            <person name="Masonjones S."/>
            <person name="Stajich J.E."/>
        </authorList>
    </citation>
    <scope>NUCLEOTIDE SEQUENCE [LARGE SCALE GENOMIC DNA]</scope>
    <source>
        <strain evidence="11 12">CCFEE 6315</strain>
    </source>
</reference>
<dbReference type="Pfam" id="PF00076">
    <property type="entry name" value="RRM_1"/>
    <property type="match status" value="1"/>
</dbReference>
<dbReference type="CDD" id="cd12281">
    <property type="entry name" value="RRM1_TatSF1_like"/>
    <property type="match status" value="1"/>
</dbReference>
<comment type="caution">
    <text evidence="11">The sequence shown here is derived from an EMBL/GenBank/DDBJ whole genome shotgun (WGS) entry which is preliminary data.</text>
</comment>
<dbReference type="SMART" id="SM00360">
    <property type="entry name" value="RRM"/>
    <property type="match status" value="2"/>
</dbReference>
<evidence type="ECO:0000256" key="2">
    <source>
        <dbReference type="ARBA" id="ARBA00007747"/>
    </source>
</evidence>
<dbReference type="SUPFAM" id="SSF54928">
    <property type="entry name" value="RNA-binding domain, RBD"/>
    <property type="match status" value="2"/>
</dbReference>
<dbReference type="InterPro" id="IPR035979">
    <property type="entry name" value="RBD_domain_sf"/>
</dbReference>
<keyword evidence="6" id="KW-0508">mRNA splicing</keyword>
<dbReference type="GO" id="GO:0000149">
    <property type="term" value="F:SNARE binding"/>
    <property type="evidence" value="ECO:0007669"/>
    <property type="project" value="TreeGrafter"/>
</dbReference>
<dbReference type="PANTHER" id="PTHR24170">
    <property type="entry name" value="ANKYRIN REPEAT DOMAIN-CONTAINING PROTEIN 27"/>
    <property type="match status" value="1"/>
</dbReference>
<dbReference type="GO" id="GO:0030133">
    <property type="term" value="C:transport vesicle"/>
    <property type="evidence" value="ECO:0007669"/>
    <property type="project" value="TreeGrafter"/>
</dbReference>
<dbReference type="GO" id="GO:0000398">
    <property type="term" value="P:mRNA splicing, via spliceosome"/>
    <property type="evidence" value="ECO:0007669"/>
    <property type="project" value="InterPro"/>
</dbReference>
<dbReference type="CDD" id="cd12285">
    <property type="entry name" value="RRM3_RBM39_like"/>
    <property type="match status" value="1"/>
</dbReference>
<organism evidence="11 12">
    <name type="scientific">Salinomyces thailandicus</name>
    <dbReference type="NCBI Taxonomy" id="706561"/>
    <lineage>
        <taxon>Eukaryota</taxon>
        <taxon>Fungi</taxon>
        <taxon>Dikarya</taxon>
        <taxon>Ascomycota</taxon>
        <taxon>Pezizomycotina</taxon>
        <taxon>Dothideomycetes</taxon>
        <taxon>Dothideomycetidae</taxon>
        <taxon>Mycosphaerellales</taxon>
        <taxon>Teratosphaeriaceae</taxon>
        <taxon>Salinomyces</taxon>
    </lineage>
</organism>
<feature type="compositionally biased region" description="Basic and acidic residues" evidence="8">
    <location>
        <begin position="1676"/>
        <end position="1696"/>
    </location>
</feature>
<gene>
    <name evidence="11" type="ORF">B0A50_06047</name>
</gene>
<keyword evidence="4" id="KW-0677">Repeat</keyword>
<dbReference type="InterPro" id="IPR051248">
    <property type="entry name" value="UPF0507/Ank_repeat_27"/>
</dbReference>
<dbReference type="GO" id="GO:0005684">
    <property type="term" value="C:U2-type spliceosomal complex"/>
    <property type="evidence" value="ECO:0007669"/>
    <property type="project" value="UniProtKB-ARBA"/>
</dbReference>
<evidence type="ECO:0000256" key="8">
    <source>
        <dbReference type="SAM" id="MobiDB-lite"/>
    </source>
</evidence>
<evidence type="ECO:0000313" key="12">
    <source>
        <dbReference type="Proteomes" id="UP000308549"/>
    </source>
</evidence>
<dbReference type="Pfam" id="PF02204">
    <property type="entry name" value="VPS9"/>
    <property type="match status" value="1"/>
</dbReference>
<name>A0A4V5N3X5_9PEZI</name>
<evidence type="ECO:0000259" key="9">
    <source>
        <dbReference type="PROSITE" id="PS50102"/>
    </source>
</evidence>
<dbReference type="InterPro" id="IPR036770">
    <property type="entry name" value="Ankyrin_rpt-contain_sf"/>
</dbReference>